<proteinExistence type="predicted"/>
<evidence type="ECO:0000313" key="1">
    <source>
        <dbReference type="EMBL" id="PLW53191.1"/>
    </source>
</evidence>
<dbReference type="Proteomes" id="UP000235388">
    <property type="component" value="Unassembled WGS sequence"/>
</dbReference>
<reference evidence="1 2" key="1">
    <citation type="submission" date="2017-11" db="EMBL/GenBank/DDBJ databases">
        <title>De novo assembly and phasing of dikaryotic genomes from two isolates of Puccinia coronata f. sp. avenae, the causal agent of oat crown rust.</title>
        <authorList>
            <person name="Miller M.E."/>
            <person name="Zhang Y."/>
            <person name="Omidvar V."/>
            <person name="Sperschneider J."/>
            <person name="Schwessinger B."/>
            <person name="Raley C."/>
            <person name="Palmer J.M."/>
            <person name="Garnica D."/>
            <person name="Upadhyaya N."/>
            <person name="Rathjen J."/>
            <person name="Taylor J.M."/>
            <person name="Park R.F."/>
            <person name="Dodds P.N."/>
            <person name="Hirsch C.D."/>
            <person name="Kianian S.F."/>
            <person name="Figueroa M."/>
        </authorList>
    </citation>
    <scope>NUCLEOTIDE SEQUENCE [LARGE SCALE GENOMIC DNA]</scope>
    <source>
        <strain evidence="1">12NC29</strain>
    </source>
</reference>
<accession>A0A2N5VT98</accession>
<organism evidence="1 2">
    <name type="scientific">Puccinia coronata f. sp. avenae</name>
    <dbReference type="NCBI Taxonomy" id="200324"/>
    <lineage>
        <taxon>Eukaryota</taxon>
        <taxon>Fungi</taxon>
        <taxon>Dikarya</taxon>
        <taxon>Basidiomycota</taxon>
        <taxon>Pucciniomycotina</taxon>
        <taxon>Pucciniomycetes</taxon>
        <taxon>Pucciniales</taxon>
        <taxon>Pucciniaceae</taxon>
        <taxon>Puccinia</taxon>
    </lineage>
</organism>
<sequence>MRRWHLCTVHSGGLIAARPSGVRTPIRTPRKNGVQPLHAALERRAGAARLSPHAAHHVHAYNRRAGFARLSAHVSLSIREAYVSRGTLIRVPGTLIRVPLGTLIRVPRYPYKGTTWYPYKGTEWYPYKGTLGTLIRVPGTLITVPNGTLIRVPGYPYKGYLGTLIRVLFGTLIRVPRYPYSVVCSESSSAIKFGGSHNEVMVKFKSST</sequence>
<protein>
    <submittedName>
        <fullName evidence="1">Uncharacterized protein</fullName>
    </submittedName>
</protein>
<dbReference type="AlphaFoldDB" id="A0A2N5VT98"/>
<evidence type="ECO:0000313" key="2">
    <source>
        <dbReference type="Proteomes" id="UP000235388"/>
    </source>
</evidence>
<keyword evidence="2" id="KW-1185">Reference proteome</keyword>
<comment type="caution">
    <text evidence="1">The sequence shown here is derived from an EMBL/GenBank/DDBJ whole genome shotgun (WGS) entry which is preliminary data.</text>
</comment>
<dbReference type="EMBL" id="PGCJ01000066">
    <property type="protein sequence ID" value="PLW53191.1"/>
    <property type="molecule type" value="Genomic_DNA"/>
</dbReference>
<gene>
    <name evidence="1" type="ORF">PCANC_09781</name>
</gene>
<name>A0A2N5VT98_9BASI</name>